<evidence type="ECO:0000256" key="2">
    <source>
        <dbReference type="ARBA" id="ARBA00003213"/>
    </source>
</evidence>
<keyword evidence="8 10" id="KW-0460">Magnesium</keyword>
<feature type="site" description="Interaction with substrate tRNA" evidence="10">
    <location>
        <position position="124"/>
    </location>
</feature>
<dbReference type="GO" id="GO:0005524">
    <property type="term" value="F:ATP binding"/>
    <property type="evidence" value="ECO:0007669"/>
    <property type="project" value="UniProtKB-UniRule"/>
</dbReference>
<evidence type="ECO:0000256" key="1">
    <source>
        <dbReference type="ARBA" id="ARBA00001946"/>
    </source>
</evidence>
<feature type="binding site" evidence="10">
    <location>
        <begin position="9"/>
        <end position="14"/>
    </location>
    <ligand>
        <name>substrate</name>
    </ligand>
</feature>
<comment type="function">
    <text evidence="2 10 12">Catalyzes the transfer of a dimethylallyl group onto the adenine at position 37 in tRNAs that read codons beginning with uridine, leading to the formation of N6-(dimethylallyl)adenosine (i(6)A).</text>
</comment>
<keyword evidence="16" id="KW-1185">Reference proteome</keyword>
<gene>
    <name evidence="10" type="primary">miaA</name>
    <name evidence="15" type="ORF">SAMN04488543_1515</name>
</gene>
<dbReference type="Pfam" id="PF01715">
    <property type="entry name" value="IPPT"/>
    <property type="match status" value="1"/>
</dbReference>
<evidence type="ECO:0000256" key="11">
    <source>
        <dbReference type="RuleBase" id="RU003783"/>
    </source>
</evidence>
<dbReference type="FunFam" id="1.10.20.140:FF:000001">
    <property type="entry name" value="tRNA dimethylallyltransferase"/>
    <property type="match status" value="1"/>
</dbReference>
<dbReference type="SUPFAM" id="SSF52540">
    <property type="entry name" value="P-loop containing nucleoside triphosphate hydrolases"/>
    <property type="match status" value="2"/>
</dbReference>
<dbReference type="PANTHER" id="PTHR11088:SF60">
    <property type="entry name" value="TRNA DIMETHYLALLYLTRANSFERASE"/>
    <property type="match status" value="1"/>
</dbReference>
<dbReference type="HAMAP" id="MF_00185">
    <property type="entry name" value="IPP_trans"/>
    <property type="match status" value="1"/>
</dbReference>
<dbReference type="PANTHER" id="PTHR11088">
    <property type="entry name" value="TRNA DIMETHYLALLYLTRANSFERASE"/>
    <property type="match status" value="1"/>
</dbReference>
<comment type="catalytic activity">
    <reaction evidence="9 10 11">
        <text>adenosine(37) in tRNA + dimethylallyl diphosphate = N(6)-dimethylallyladenosine(37) in tRNA + diphosphate</text>
        <dbReference type="Rhea" id="RHEA:26482"/>
        <dbReference type="Rhea" id="RHEA-COMP:10162"/>
        <dbReference type="Rhea" id="RHEA-COMP:10375"/>
        <dbReference type="ChEBI" id="CHEBI:33019"/>
        <dbReference type="ChEBI" id="CHEBI:57623"/>
        <dbReference type="ChEBI" id="CHEBI:74411"/>
        <dbReference type="ChEBI" id="CHEBI:74415"/>
        <dbReference type="EC" id="2.5.1.75"/>
    </reaction>
</comment>
<sequence length="326" mass="34457">MTVVLVGPTAVGKTALAVALARRYREQGRPAEVVNADSMLVYRGMDVGTAKPTPQERGGVPHHLLDVLDVTETATVAEFQALARAAIADCRVRGVVPVVVGGSALYVRAVVDDFDFPGTDAGVRARLESELAVVGPAGLHARLAAVDPASAATIGPGNGRRLVRALEVVELTGRPYASTLPAHRYLLPGVVQIGLRIDRPTLDARIAQRVEAMWAAGFVDEVRRLAERSPGLREGVTASRALGYRQLLAHLDGELTEAEAREQTVAGTRRFARRQGGWFTRDPRITWLDWDAPDLVDAALAAAGPGGEGPDRGTAVGGDLPPALGD</sequence>
<evidence type="ECO:0000256" key="4">
    <source>
        <dbReference type="ARBA" id="ARBA00022679"/>
    </source>
</evidence>
<dbReference type="InterPro" id="IPR039657">
    <property type="entry name" value="Dimethylallyltransferase"/>
</dbReference>
<dbReference type="GO" id="GO:0052381">
    <property type="term" value="F:tRNA dimethylallyltransferase activity"/>
    <property type="evidence" value="ECO:0007669"/>
    <property type="project" value="UniProtKB-UniRule"/>
</dbReference>
<feature type="region of interest" description="Interaction with substrate tRNA" evidence="10">
    <location>
        <begin position="37"/>
        <end position="40"/>
    </location>
</feature>
<evidence type="ECO:0000256" key="6">
    <source>
        <dbReference type="ARBA" id="ARBA00022741"/>
    </source>
</evidence>
<evidence type="ECO:0000256" key="12">
    <source>
        <dbReference type="RuleBase" id="RU003784"/>
    </source>
</evidence>
<keyword evidence="7 10" id="KW-0067">ATP-binding</keyword>
<keyword evidence="5 10" id="KW-0819">tRNA processing</keyword>
<evidence type="ECO:0000313" key="15">
    <source>
        <dbReference type="EMBL" id="SDS32627.1"/>
    </source>
</evidence>
<protein>
    <recommendedName>
        <fullName evidence="10">tRNA dimethylallyltransferase</fullName>
        <ecNumber evidence="10">2.5.1.75</ecNumber>
    </recommendedName>
    <alternativeName>
        <fullName evidence="10">Dimethylallyl diphosphate:tRNA dimethylallyltransferase</fullName>
        <shortName evidence="10">DMAPP:tRNA dimethylallyltransferase</shortName>
        <shortName evidence="10">DMATase</shortName>
    </alternativeName>
    <alternativeName>
        <fullName evidence="10">Isopentenyl-diphosphate:tRNA isopentenyltransferase</fullName>
        <shortName evidence="10">IPP transferase</shortName>
        <shortName evidence="10">IPPT</shortName>
        <shortName evidence="10">IPTase</shortName>
    </alternativeName>
</protein>
<feature type="binding site" evidence="10">
    <location>
        <begin position="7"/>
        <end position="14"/>
    </location>
    <ligand>
        <name>ATP</name>
        <dbReference type="ChEBI" id="CHEBI:30616"/>
    </ligand>
</feature>
<dbReference type="AlphaFoldDB" id="A0A1H1RA19"/>
<keyword evidence="4 10" id="KW-0808">Transferase</keyword>
<organism evidence="15 16">
    <name type="scientific">Friedmanniella luteola</name>
    <dbReference type="NCBI Taxonomy" id="546871"/>
    <lineage>
        <taxon>Bacteria</taxon>
        <taxon>Bacillati</taxon>
        <taxon>Actinomycetota</taxon>
        <taxon>Actinomycetes</taxon>
        <taxon>Propionibacteriales</taxon>
        <taxon>Nocardioidaceae</taxon>
        <taxon>Friedmanniella</taxon>
    </lineage>
</organism>
<dbReference type="STRING" id="546871.SAMN04488543_1515"/>
<evidence type="ECO:0000313" key="16">
    <source>
        <dbReference type="Proteomes" id="UP000199092"/>
    </source>
</evidence>
<dbReference type="InterPro" id="IPR018022">
    <property type="entry name" value="IPT"/>
</dbReference>
<accession>A0A1H1RA19</accession>
<evidence type="ECO:0000256" key="9">
    <source>
        <dbReference type="ARBA" id="ARBA00049563"/>
    </source>
</evidence>
<evidence type="ECO:0000256" key="10">
    <source>
        <dbReference type="HAMAP-Rule" id="MF_00185"/>
    </source>
</evidence>
<comment type="similarity">
    <text evidence="3 10 13">Belongs to the IPP transferase family.</text>
</comment>
<evidence type="ECO:0000256" key="13">
    <source>
        <dbReference type="RuleBase" id="RU003785"/>
    </source>
</evidence>
<dbReference type="InterPro" id="IPR027417">
    <property type="entry name" value="P-loop_NTPase"/>
</dbReference>
<dbReference type="Gene3D" id="1.10.20.140">
    <property type="match status" value="1"/>
</dbReference>
<evidence type="ECO:0000256" key="5">
    <source>
        <dbReference type="ARBA" id="ARBA00022694"/>
    </source>
</evidence>
<dbReference type="NCBIfam" id="TIGR00174">
    <property type="entry name" value="miaA"/>
    <property type="match status" value="1"/>
</dbReference>
<feature type="region of interest" description="Disordered" evidence="14">
    <location>
        <begin position="301"/>
        <end position="326"/>
    </location>
</feature>
<name>A0A1H1RA19_9ACTN</name>
<dbReference type="Gene3D" id="3.40.50.300">
    <property type="entry name" value="P-loop containing nucleotide triphosphate hydrolases"/>
    <property type="match status" value="1"/>
</dbReference>
<dbReference type="EMBL" id="LT629749">
    <property type="protein sequence ID" value="SDS32627.1"/>
    <property type="molecule type" value="Genomic_DNA"/>
</dbReference>
<dbReference type="GO" id="GO:0006400">
    <property type="term" value="P:tRNA modification"/>
    <property type="evidence" value="ECO:0007669"/>
    <property type="project" value="TreeGrafter"/>
</dbReference>
<dbReference type="Proteomes" id="UP000199092">
    <property type="component" value="Chromosome I"/>
</dbReference>
<comment type="subunit">
    <text evidence="10">Monomer.</text>
</comment>
<reference evidence="15 16" key="1">
    <citation type="submission" date="2016-10" db="EMBL/GenBank/DDBJ databases">
        <authorList>
            <person name="de Groot N.N."/>
        </authorList>
    </citation>
    <scope>NUCLEOTIDE SEQUENCE [LARGE SCALE GENOMIC DNA]</scope>
    <source>
        <strain evidence="15 16">DSM 21741</strain>
    </source>
</reference>
<keyword evidence="6 10" id="KW-0547">Nucleotide-binding</keyword>
<proteinExistence type="inferred from homology"/>
<dbReference type="EC" id="2.5.1.75" evidence="10"/>
<comment type="cofactor">
    <cofactor evidence="1 10">
        <name>Mg(2+)</name>
        <dbReference type="ChEBI" id="CHEBI:18420"/>
    </cofactor>
</comment>
<comment type="caution">
    <text evidence="10">Lacks conserved residue(s) required for the propagation of feature annotation.</text>
</comment>
<evidence type="ECO:0000256" key="14">
    <source>
        <dbReference type="SAM" id="MobiDB-lite"/>
    </source>
</evidence>
<evidence type="ECO:0000256" key="3">
    <source>
        <dbReference type="ARBA" id="ARBA00005842"/>
    </source>
</evidence>
<evidence type="ECO:0000256" key="7">
    <source>
        <dbReference type="ARBA" id="ARBA00022840"/>
    </source>
</evidence>
<feature type="site" description="Interaction with substrate tRNA" evidence="10">
    <location>
        <position position="103"/>
    </location>
</feature>
<evidence type="ECO:0000256" key="8">
    <source>
        <dbReference type="ARBA" id="ARBA00022842"/>
    </source>
</evidence>